<feature type="compositionally biased region" description="Low complexity" evidence="1">
    <location>
        <begin position="37"/>
        <end position="46"/>
    </location>
</feature>
<proteinExistence type="predicted"/>
<dbReference type="AlphaFoldDB" id="A0AAD8NRP9"/>
<evidence type="ECO:0000313" key="2">
    <source>
        <dbReference type="EMBL" id="KAK1418383.1"/>
    </source>
</evidence>
<accession>A0AAD8NRP9</accession>
<evidence type="ECO:0000256" key="1">
    <source>
        <dbReference type="SAM" id="MobiDB-lite"/>
    </source>
</evidence>
<dbReference type="Proteomes" id="UP001229421">
    <property type="component" value="Unassembled WGS sequence"/>
</dbReference>
<dbReference type="EMBL" id="JAUHHV010000007">
    <property type="protein sequence ID" value="KAK1418383.1"/>
    <property type="molecule type" value="Genomic_DNA"/>
</dbReference>
<name>A0AAD8NRP9_TARER</name>
<gene>
    <name evidence="2" type="ORF">QVD17_27527</name>
</gene>
<sequence>MDHHQIISHNNNLDDDDDQDSETISLTNFPISNDHNTTPPSSSSPTGDFFEFNSDDYNTMSHAEDIIFCGKLIPINHRNNPPEQTQAHHKHPIGRSRSESMAKHKPSTSTPLVRTSRSLDYKKMKRNSSISSERAPEMIKKSSSSSSRWYVFLFGLVKVPPSEMDIKEIKNRQVRRSVSTETFRVAPVAAGSVDHRKCSWKVLGFLSCKSASGADVTTPVGYVSKV</sequence>
<feature type="compositionally biased region" description="Polar residues" evidence="1">
    <location>
        <begin position="107"/>
        <end position="116"/>
    </location>
</feature>
<dbReference type="PANTHER" id="PTHR34130">
    <property type="entry name" value="OS08G0243800 PROTEIN"/>
    <property type="match status" value="1"/>
</dbReference>
<feature type="region of interest" description="Disordered" evidence="1">
    <location>
        <begin position="1"/>
        <end position="50"/>
    </location>
</feature>
<evidence type="ECO:0000313" key="3">
    <source>
        <dbReference type="Proteomes" id="UP001229421"/>
    </source>
</evidence>
<reference evidence="2" key="1">
    <citation type="journal article" date="2023" name="bioRxiv">
        <title>Improved chromosome-level genome assembly for marigold (Tagetes erecta).</title>
        <authorList>
            <person name="Jiang F."/>
            <person name="Yuan L."/>
            <person name="Wang S."/>
            <person name="Wang H."/>
            <person name="Xu D."/>
            <person name="Wang A."/>
            <person name="Fan W."/>
        </authorList>
    </citation>
    <scope>NUCLEOTIDE SEQUENCE</scope>
    <source>
        <strain evidence="2">WSJ</strain>
        <tissue evidence="2">Leaf</tissue>
    </source>
</reference>
<protein>
    <submittedName>
        <fullName evidence="2">Uncharacterized protein</fullName>
    </submittedName>
</protein>
<organism evidence="2 3">
    <name type="scientific">Tagetes erecta</name>
    <name type="common">African marigold</name>
    <dbReference type="NCBI Taxonomy" id="13708"/>
    <lineage>
        <taxon>Eukaryota</taxon>
        <taxon>Viridiplantae</taxon>
        <taxon>Streptophyta</taxon>
        <taxon>Embryophyta</taxon>
        <taxon>Tracheophyta</taxon>
        <taxon>Spermatophyta</taxon>
        <taxon>Magnoliopsida</taxon>
        <taxon>eudicotyledons</taxon>
        <taxon>Gunneridae</taxon>
        <taxon>Pentapetalae</taxon>
        <taxon>asterids</taxon>
        <taxon>campanulids</taxon>
        <taxon>Asterales</taxon>
        <taxon>Asteraceae</taxon>
        <taxon>Asteroideae</taxon>
        <taxon>Heliantheae alliance</taxon>
        <taxon>Tageteae</taxon>
        <taxon>Tagetes</taxon>
    </lineage>
</organism>
<feature type="region of interest" description="Disordered" evidence="1">
    <location>
        <begin position="78"/>
        <end position="116"/>
    </location>
</feature>
<comment type="caution">
    <text evidence="2">The sequence shown here is derived from an EMBL/GenBank/DDBJ whole genome shotgun (WGS) entry which is preliminary data.</text>
</comment>
<keyword evidence="3" id="KW-1185">Reference proteome</keyword>
<feature type="compositionally biased region" description="Polar residues" evidence="1">
    <location>
        <begin position="22"/>
        <end position="36"/>
    </location>
</feature>
<dbReference type="PANTHER" id="PTHR34130:SF13">
    <property type="entry name" value="DUF4005 DOMAIN-CONTAINING PROTEIN"/>
    <property type="match status" value="1"/>
</dbReference>